<evidence type="ECO:0000256" key="2">
    <source>
        <dbReference type="SAM" id="MobiDB-lite"/>
    </source>
</evidence>
<gene>
    <name evidence="4" type="ORF">MUCCIDRAFT_109585</name>
</gene>
<feature type="domain" description="Nascent polypeptide-associated complex subunit alpha-like UBA" evidence="3">
    <location>
        <begin position="71"/>
        <end position="110"/>
    </location>
</feature>
<reference evidence="4 5" key="1">
    <citation type="submission" date="2015-06" db="EMBL/GenBank/DDBJ databases">
        <title>Expansion of signal transduction pathways in fungi by whole-genome duplication.</title>
        <authorList>
            <consortium name="DOE Joint Genome Institute"/>
            <person name="Corrochano L.M."/>
            <person name="Kuo A."/>
            <person name="Marcet-Houben M."/>
            <person name="Polaino S."/>
            <person name="Salamov A."/>
            <person name="Villalobos J.M."/>
            <person name="Alvarez M.I."/>
            <person name="Avalos J."/>
            <person name="Benito E.P."/>
            <person name="Benoit I."/>
            <person name="Burger G."/>
            <person name="Camino L.P."/>
            <person name="Canovas D."/>
            <person name="Cerda-Olmedo E."/>
            <person name="Cheng J.-F."/>
            <person name="Dominguez A."/>
            <person name="Elias M."/>
            <person name="Eslava A.P."/>
            <person name="Glaser F."/>
            <person name="Grimwood J."/>
            <person name="Gutierrez G."/>
            <person name="Heitman J."/>
            <person name="Henrissat B."/>
            <person name="Iturriaga E.A."/>
            <person name="Lang B.F."/>
            <person name="Lavin J.L."/>
            <person name="Lee S."/>
            <person name="Li W."/>
            <person name="Lindquist E."/>
            <person name="Lopez-Garcia S."/>
            <person name="Luque E.M."/>
            <person name="Marcos A.T."/>
            <person name="Martin J."/>
            <person name="Mccluskey K."/>
            <person name="Medina H.R."/>
            <person name="Miralles-Duran A."/>
            <person name="Miyazaki A."/>
            <person name="Munoz-Torres E."/>
            <person name="Oguiza J.A."/>
            <person name="Ohm R."/>
            <person name="Olmedo M."/>
            <person name="Orejas M."/>
            <person name="Ortiz-Castellanos L."/>
            <person name="Pisabarro A.G."/>
            <person name="Rodriguez-Romero J."/>
            <person name="Ruiz-Herrera J."/>
            <person name="Ruiz-Vazquez R."/>
            <person name="Sanz C."/>
            <person name="Schackwitz W."/>
            <person name="Schmutz J."/>
            <person name="Shahriari M."/>
            <person name="Shelest E."/>
            <person name="Silva-Franco F."/>
            <person name="Soanes D."/>
            <person name="Syed K."/>
            <person name="Tagua V.G."/>
            <person name="Talbot N.J."/>
            <person name="Thon M."/>
            <person name="De Vries R.P."/>
            <person name="Wiebenga A."/>
            <person name="Yadav J.S."/>
            <person name="Braun E.L."/>
            <person name="Baker S."/>
            <person name="Garre V."/>
            <person name="Horwitz B."/>
            <person name="Torres-Martinez S."/>
            <person name="Idnurm A."/>
            <person name="Herrera-Estrella A."/>
            <person name="Gabaldon T."/>
            <person name="Grigoriev I.V."/>
        </authorList>
    </citation>
    <scope>NUCLEOTIDE SEQUENCE [LARGE SCALE GENOMIC DNA]</scope>
    <source>
        <strain evidence="4 5">CBS 277.49</strain>
    </source>
</reference>
<evidence type="ECO:0000259" key="3">
    <source>
        <dbReference type="Pfam" id="PF19026"/>
    </source>
</evidence>
<dbReference type="InterPro" id="IPR044034">
    <property type="entry name" value="NAC-like_UBA"/>
</dbReference>
<keyword evidence="1" id="KW-0175">Coiled coil</keyword>
<keyword evidence="5" id="KW-1185">Reference proteome</keyword>
<dbReference type="Gene3D" id="1.10.8.10">
    <property type="entry name" value="DNA helicase RuvA subunit, C-terminal domain"/>
    <property type="match status" value="1"/>
</dbReference>
<feature type="region of interest" description="Disordered" evidence="2">
    <location>
        <begin position="1"/>
        <end position="26"/>
    </location>
</feature>
<feature type="coiled-coil region" evidence="1">
    <location>
        <begin position="38"/>
        <end position="101"/>
    </location>
</feature>
<protein>
    <recommendedName>
        <fullName evidence="3">Nascent polypeptide-associated complex subunit alpha-like UBA domain-containing protein</fullName>
    </recommendedName>
</protein>
<organism evidence="4 5">
    <name type="scientific">Mucor lusitanicus CBS 277.49</name>
    <dbReference type="NCBI Taxonomy" id="747725"/>
    <lineage>
        <taxon>Eukaryota</taxon>
        <taxon>Fungi</taxon>
        <taxon>Fungi incertae sedis</taxon>
        <taxon>Mucoromycota</taxon>
        <taxon>Mucoromycotina</taxon>
        <taxon>Mucoromycetes</taxon>
        <taxon>Mucorales</taxon>
        <taxon>Mucorineae</taxon>
        <taxon>Mucoraceae</taxon>
        <taxon>Mucor</taxon>
    </lineage>
</organism>
<dbReference type="AlphaFoldDB" id="A0A168KTH4"/>
<accession>A0A168KTH4</accession>
<dbReference type="InterPro" id="IPR038922">
    <property type="entry name" value="HYPK_UBA"/>
</dbReference>
<dbReference type="OrthoDB" id="285219at2759"/>
<evidence type="ECO:0000313" key="4">
    <source>
        <dbReference type="EMBL" id="OAD02747.1"/>
    </source>
</evidence>
<dbReference type="VEuPathDB" id="FungiDB:MUCCIDRAFT_109585"/>
<name>A0A168KTH4_MUCCL</name>
<evidence type="ECO:0000313" key="5">
    <source>
        <dbReference type="Proteomes" id="UP000077051"/>
    </source>
</evidence>
<dbReference type="STRING" id="747725.A0A168KTH4"/>
<comment type="caution">
    <text evidence="4">The sequence shown here is derived from an EMBL/GenBank/DDBJ whole genome shotgun (WGS) entry which is preliminary data.</text>
</comment>
<dbReference type="CDD" id="cd14361">
    <property type="entry name" value="UBA_HYPK"/>
    <property type="match status" value="1"/>
</dbReference>
<dbReference type="EMBL" id="AMYB01000004">
    <property type="protein sequence ID" value="OAD02747.1"/>
    <property type="molecule type" value="Genomic_DNA"/>
</dbReference>
<proteinExistence type="predicted"/>
<evidence type="ECO:0000256" key="1">
    <source>
        <dbReference type="SAM" id="Coils"/>
    </source>
</evidence>
<dbReference type="Proteomes" id="UP000077051">
    <property type="component" value="Unassembled WGS sequence"/>
</dbReference>
<dbReference type="Pfam" id="PF19026">
    <property type="entry name" value="UBA_HYPK"/>
    <property type="match status" value="1"/>
</dbReference>
<sequence length="112" mass="12406">MSHDHHDHSNCNHDHGSHSHPHGDAKKVNAVNDELSLRQQAADKLAKSLVELQELANQHKKATLVKTSTEPVNKADVDLLMKEMQITKAEAESTLRSNKNDVVAALTYLTSH</sequence>